<evidence type="ECO:0000259" key="5">
    <source>
        <dbReference type="Pfam" id="PF03807"/>
    </source>
</evidence>
<dbReference type="GO" id="GO:0055129">
    <property type="term" value="P:L-proline biosynthetic process"/>
    <property type="evidence" value="ECO:0007669"/>
    <property type="project" value="TreeGrafter"/>
</dbReference>
<evidence type="ECO:0000256" key="1">
    <source>
        <dbReference type="ARBA" id="ARBA00005525"/>
    </source>
</evidence>
<dbReference type="RefSeq" id="WP_020333888.1">
    <property type="nucleotide sequence ID" value="NZ_ATFJ01000012.1"/>
</dbReference>
<keyword evidence="7" id="KW-1185">Reference proteome</keyword>
<dbReference type="PANTHER" id="PTHR11645">
    <property type="entry name" value="PYRROLINE-5-CARBOXYLATE REDUCTASE"/>
    <property type="match status" value="1"/>
</dbReference>
<dbReference type="InterPro" id="IPR000304">
    <property type="entry name" value="Pyrroline-COOH_reductase"/>
</dbReference>
<evidence type="ECO:0000256" key="3">
    <source>
        <dbReference type="ARBA" id="ARBA00023002"/>
    </source>
</evidence>
<evidence type="ECO:0000256" key="4">
    <source>
        <dbReference type="PIRSR" id="PIRSR000193-1"/>
    </source>
</evidence>
<dbReference type="SUPFAM" id="SSF51735">
    <property type="entry name" value="NAD(P)-binding Rossmann-fold domains"/>
    <property type="match status" value="1"/>
</dbReference>
<dbReference type="PANTHER" id="PTHR11645:SF0">
    <property type="entry name" value="PYRROLINE-5-CARBOXYLATE REDUCTASE 3"/>
    <property type="match status" value="1"/>
</dbReference>
<feature type="binding site" evidence="4">
    <location>
        <begin position="68"/>
        <end position="71"/>
    </location>
    <ligand>
        <name>NADP(+)</name>
        <dbReference type="ChEBI" id="CHEBI:58349"/>
    </ligand>
</feature>
<organism evidence="6 7">
    <name type="scientific">Vibrio natriegens NBRC 15636 = ATCC 14048 = DSM 759</name>
    <dbReference type="NCBI Taxonomy" id="1219067"/>
    <lineage>
        <taxon>Bacteria</taxon>
        <taxon>Pseudomonadati</taxon>
        <taxon>Pseudomonadota</taxon>
        <taxon>Gammaproteobacteria</taxon>
        <taxon>Vibrionales</taxon>
        <taxon>Vibrionaceae</taxon>
        <taxon>Vibrio</taxon>
    </lineage>
</organism>
<dbReference type="GO" id="GO:0004735">
    <property type="term" value="F:pyrroline-5-carboxylate reductase activity"/>
    <property type="evidence" value="ECO:0007669"/>
    <property type="project" value="InterPro"/>
</dbReference>
<dbReference type="GeneID" id="70915048"/>
<evidence type="ECO:0000313" key="6">
    <source>
        <dbReference type="EMBL" id="ANQ14096.1"/>
    </source>
</evidence>
<dbReference type="EMBL" id="CP016346">
    <property type="protein sequence ID" value="ANQ14096.1"/>
    <property type="molecule type" value="Genomic_DNA"/>
</dbReference>
<protein>
    <recommendedName>
        <fullName evidence="5">Pyrroline-5-carboxylate reductase catalytic N-terminal domain-containing protein</fullName>
    </recommendedName>
</protein>
<dbReference type="Gene3D" id="3.40.50.720">
    <property type="entry name" value="NAD(P)-binding Rossmann-like Domain"/>
    <property type="match status" value="1"/>
</dbReference>
<evidence type="ECO:0000256" key="2">
    <source>
        <dbReference type="ARBA" id="ARBA00022857"/>
    </source>
</evidence>
<keyword evidence="2 4" id="KW-0521">NADP</keyword>
<dbReference type="InterPro" id="IPR028939">
    <property type="entry name" value="P5C_Rdtase_cat_N"/>
</dbReference>
<dbReference type="Pfam" id="PF03807">
    <property type="entry name" value="F420_oxidored"/>
    <property type="match status" value="1"/>
</dbReference>
<dbReference type="AlphaFoldDB" id="A0AAN0Y5C2"/>
<comment type="similarity">
    <text evidence="1">Belongs to the pyrroline-5-carboxylate reductase family.</text>
</comment>
<feature type="binding site" evidence="4">
    <location>
        <begin position="92"/>
        <end position="94"/>
    </location>
    <ligand>
        <name>NADP(+)</name>
        <dbReference type="ChEBI" id="CHEBI:58349"/>
    </ligand>
</feature>
<dbReference type="KEGG" id="vna:PN96_19615"/>
<accession>A0AAN0Y5C2</accession>
<proteinExistence type="inferred from homology"/>
<gene>
    <name evidence="6" type="ORF">BA890_15120</name>
</gene>
<dbReference type="InterPro" id="IPR036291">
    <property type="entry name" value="NAD(P)-bd_dom_sf"/>
</dbReference>
<feature type="binding site" evidence="4">
    <location>
        <position position="55"/>
    </location>
    <ligand>
        <name>NADPH</name>
        <dbReference type="ChEBI" id="CHEBI:57783"/>
    </ligand>
</feature>
<dbReference type="Proteomes" id="UP000092741">
    <property type="component" value="Chromosome 2"/>
</dbReference>
<name>A0AAN0Y5C2_VIBNA</name>
<feature type="domain" description="Pyrroline-5-carboxylate reductase catalytic N-terminal" evidence="5">
    <location>
        <begin position="5"/>
        <end position="95"/>
    </location>
</feature>
<reference evidence="6 7" key="1">
    <citation type="submission" date="2016-07" db="EMBL/GenBank/DDBJ databases">
        <title>Developing Vibrio natriegens as a novel, fast-growing host for biotechnology.</title>
        <authorList>
            <person name="Weinstock M.T."/>
            <person name="Hesek E.D."/>
            <person name="Wilson C.M."/>
            <person name="Gibson D.G."/>
        </authorList>
    </citation>
    <scope>NUCLEOTIDE SEQUENCE [LARGE SCALE GENOMIC DNA]</scope>
    <source>
        <strain evidence="6 7">ATCC 14048</strain>
    </source>
</reference>
<feature type="binding site" evidence="4">
    <location>
        <begin position="8"/>
        <end position="13"/>
    </location>
    <ligand>
        <name>NADP(+)</name>
        <dbReference type="ChEBI" id="CHEBI:58349"/>
    </ligand>
</feature>
<keyword evidence="3" id="KW-0560">Oxidoreductase</keyword>
<dbReference type="PIRSF" id="PIRSF000193">
    <property type="entry name" value="Pyrrol-5-carb_rd"/>
    <property type="match status" value="1"/>
</dbReference>
<evidence type="ECO:0000313" key="7">
    <source>
        <dbReference type="Proteomes" id="UP000092741"/>
    </source>
</evidence>
<sequence length="254" mass="27446">MAEPIGILGVGHLAGYVVAALRRSGDNRKIILSPRNQEQAAFLKSSYGCDIAANNQAVIDECTAVLLAVRPDKLKDLVTEIAPTSDHLLISCIAGISLKRLQTLLPNTTIVRTQPLASVEVGEGVVPLFPQNSTAQSILNPIGKLMVFDSESDYDLAGVAAVINGVLFAFMAELSGWFQSKGMTDEQSRELVTHTLRGATGLAGYKLDQRLIDINRTIATPDTFTRTAQDIIKEKGGFEAWLKACDEIKSQFSE</sequence>